<dbReference type="RefSeq" id="WP_076109635.1">
    <property type="nucleotide sequence ID" value="NZ_MPTB01000005.1"/>
</dbReference>
<keyword evidence="9" id="KW-0175">Coiled coil</keyword>
<feature type="domain" description="Histidine kinase" evidence="10">
    <location>
        <begin position="99"/>
        <end position="317"/>
    </location>
</feature>
<dbReference type="InterPro" id="IPR005467">
    <property type="entry name" value="His_kinase_dom"/>
</dbReference>
<comment type="catalytic activity">
    <reaction evidence="1">
        <text>ATP + protein L-histidine = ADP + protein N-phospho-L-histidine.</text>
        <dbReference type="EC" id="2.7.13.3"/>
    </reaction>
</comment>
<dbReference type="SUPFAM" id="SSF55874">
    <property type="entry name" value="ATPase domain of HSP90 chaperone/DNA topoisomerase II/histidine kinase"/>
    <property type="match status" value="1"/>
</dbReference>
<dbReference type="PROSITE" id="PS50109">
    <property type="entry name" value="HIS_KIN"/>
    <property type="match status" value="1"/>
</dbReference>
<dbReference type="InterPro" id="IPR050736">
    <property type="entry name" value="Sensor_HK_Regulatory"/>
</dbReference>
<dbReference type="InterPro" id="IPR004358">
    <property type="entry name" value="Sig_transdc_His_kin-like_C"/>
</dbReference>
<comment type="caution">
    <text evidence="11">The sequence shown here is derived from an EMBL/GenBank/DDBJ whole genome shotgun (WGS) entry which is preliminary data.</text>
</comment>
<evidence type="ECO:0000313" key="11">
    <source>
        <dbReference type="EMBL" id="OMD51275.1"/>
    </source>
</evidence>
<keyword evidence="6" id="KW-0418">Kinase</keyword>
<dbReference type="Pfam" id="PF02518">
    <property type="entry name" value="HATPase_c"/>
    <property type="match status" value="1"/>
</dbReference>
<dbReference type="InterPro" id="IPR036097">
    <property type="entry name" value="HisK_dim/P_sf"/>
</dbReference>
<dbReference type="Gene3D" id="3.30.565.10">
    <property type="entry name" value="Histidine kinase-like ATPase, C-terminal domain"/>
    <property type="match status" value="1"/>
</dbReference>
<dbReference type="Pfam" id="PF00512">
    <property type="entry name" value="HisKA"/>
    <property type="match status" value="1"/>
</dbReference>
<dbReference type="SUPFAM" id="SSF47384">
    <property type="entry name" value="Homodimeric domain of signal transducing histidine kinase"/>
    <property type="match status" value="1"/>
</dbReference>
<accession>A0ABX3HN47</accession>
<organism evidence="11 12">
    <name type="scientific">Paenibacillus borealis</name>
    <dbReference type="NCBI Taxonomy" id="160799"/>
    <lineage>
        <taxon>Bacteria</taxon>
        <taxon>Bacillati</taxon>
        <taxon>Bacillota</taxon>
        <taxon>Bacilli</taxon>
        <taxon>Bacillales</taxon>
        <taxon>Paenibacillaceae</taxon>
        <taxon>Paenibacillus</taxon>
    </lineage>
</organism>
<dbReference type="Proteomes" id="UP000187412">
    <property type="component" value="Unassembled WGS sequence"/>
</dbReference>
<evidence type="ECO:0000256" key="8">
    <source>
        <dbReference type="ARBA" id="ARBA00023012"/>
    </source>
</evidence>
<evidence type="ECO:0000256" key="3">
    <source>
        <dbReference type="ARBA" id="ARBA00022553"/>
    </source>
</evidence>
<feature type="coiled-coil region" evidence="9">
    <location>
        <begin position="72"/>
        <end position="99"/>
    </location>
</feature>
<dbReference type="InterPro" id="IPR003661">
    <property type="entry name" value="HisK_dim/P_dom"/>
</dbReference>
<evidence type="ECO:0000256" key="9">
    <source>
        <dbReference type="SAM" id="Coils"/>
    </source>
</evidence>
<keyword evidence="7" id="KW-0067">ATP-binding</keyword>
<dbReference type="EC" id="2.7.13.3" evidence="2"/>
<dbReference type="SMART" id="SM00387">
    <property type="entry name" value="HATPase_c"/>
    <property type="match status" value="1"/>
</dbReference>
<evidence type="ECO:0000256" key="4">
    <source>
        <dbReference type="ARBA" id="ARBA00022679"/>
    </source>
</evidence>
<dbReference type="CDD" id="cd00082">
    <property type="entry name" value="HisKA"/>
    <property type="match status" value="1"/>
</dbReference>
<evidence type="ECO:0000313" key="12">
    <source>
        <dbReference type="Proteomes" id="UP000187412"/>
    </source>
</evidence>
<sequence length="319" mass="35418">MTVLFLLISLILAVLLAIVLTFRLLRLHRELNHVHEFLLNKTAFTEPGQSLPNERVRVFSENPILRRLASGINSVLDRLQNAESRTRQAEDAHKRLVSNISHDLRTPLTSVMGYLEVLQTDENLSGAEQKQFMNIAYKKSRSMYELLDQFFQLAKIEAGDLPLQNVPIDMNRLTKEMLVGLYPIFLNLSLEPVVEIPQKRLYALGDSMAVERIVGNLLSNSLRHGASSGIIGARLTETEDHISLEIWDNGPGISPGNLKLIFERMYTLEPARTSGSSGSGLGLTIARQLALKLGGSLHAASIPGERTSFILQLPKASSC</sequence>
<keyword evidence="5" id="KW-0547">Nucleotide-binding</keyword>
<evidence type="ECO:0000256" key="6">
    <source>
        <dbReference type="ARBA" id="ARBA00022777"/>
    </source>
</evidence>
<evidence type="ECO:0000256" key="5">
    <source>
        <dbReference type="ARBA" id="ARBA00022741"/>
    </source>
</evidence>
<evidence type="ECO:0000256" key="7">
    <source>
        <dbReference type="ARBA" id="ARBA00022840"/>
    </source>
</evidence>
<proteinExistence type="predicted"/>
<name>A0ABX3HN47_PAEBO</name>
<keyword evidence="12" id="KW-1185">Reference proteome</keyword>
<dbReference type="InterPro" id="IPR036890">
    <property type="entry name" value="HATPase_C_sf"/>
</dbReference>
<dbReference type="PANTHER" id="PTHR43711">
    <property type="entry name" value="TWO-COMPONENT HISTIDINE KINASE"/>
    <property type="match status" value="1"/>
</dbReference>
<evidence type="ECO:0000259" key="10">
    <source>
        <dbReference type="PROSITE" id="PS50109"/>
    </source>
</evidence>
<evidence type="ECO:0000256" key="2">
    <source>
        <dbReference type="ARBA" id="ARBA00012438"/>
    </source>
</evidence>
<keyword evidence="4" id="KW-0808">Transferase</keyword>
<dbReference type="SMART" id="SM00388">
    <property type="entry name" value="HisKA"/>
    <property type="match status" value="1"/>
</dbReference>
<dbReference type="PANTHER" id="PTHR43711:SF1">
    <property type="entry name" value="HISTIDINE KINASE 1"/>
    <property type="match status" value="1"/>
</dbReference>
<dbReference type="InterPro" id="IPR003594">
    <property type="entry name" value="HATPase_dom"/>
</dbReference>
<gene>
    <name evidence="11" type="ORF">BSK56_05215</name>
</gene>
<evidence type="ECO:0000256" key="1">
    <source>
        <dbReference type="ARBA" id="ARBA00000085"/>
    </source>
</evidence>
<dbReference type="Gene3D" id="1.10.287.130">
    <property type="match status" value="1"/>
</dbReference>
<keyword evidence="3" id="KW-0597">Phosphoprotein</keyword>
<dbReference type="EMBL" id="MPTB01000005">
    <property type="protein sequence ID" value="OMD51275.1"/>
    <property type="molecule type" value="Genomic_DNA"/>
</dbReference>
<protein>
    <recommendedName>
        <fullName evidence="2">histidine kinase</fullName>
        <ecNumber evidence="2">2.7.13.3</ecNumber>
    </recommendedName>
</protein>
<reference evidence="11 12" key="1">
    <citation type="submission" date="2016-10" db="EMBL/GenBank/DDBJ databases">
        <title>Paenibacillus species isolates.</title>
        <authorList>
            <person name="Beno S.M."/>
        </authorList>
    </citation>
    <scope>NUCLEOTIDE SEQUENCE [LARGE SCALE GENOMIC DNA]</scope>
    <source>
        <strain evidence="11 12">FSL H7-0744</strain>
    </source>
</reference>
<dbReference type="PRINTS" id="PR00344">
    <property type="entry name" value="BCTRLSENSOR"/>
</dbReference>
<keyword evidence="8" id="KW-0902">Two-component regulatory system</keyword>